<dbReference type="RefSeq" id="WP_186887614.1">
    <property type="nucleotide sequence ID" value="NZ_JACONZ010000002.1"/>
</dbReference>
<feature type="transmembrane region" description="Helical" evidence="1">
    <location>
        <begin position="215"/>
        <end position="235"/>
    </location>
</feature>
<dbReference type="AlphaFoldDB" id="A0A923IEQ1"/>
<sequence length="240" mass="25414">MTFLEIMSSPILFVLVGLGVLYILVFCGITLVRSYRHGLAIGLSKEQLRTAITSSSIYSIVPSISIVVGLISLSTVIGVPWAWFRLSVVGAVTYELISAEMTATGAGFADMAALGASAEGASLVGTVMFVMSIGIMAGVIAILLFGPRIMKGVSGLRSKHGAWGALMTGVLSMAIIEAFLPLQLVKGPVYIAVVITSVVVTVLQLFLIKLTGWKWWNNFIMAVTLLVGMASSLLWTNLLG</sequence>
<feature type="transmembrane region" description="Helical" evidence="1">
    <location>
        <begin position="127"/>
        <end position="150"/>
    </location>
</feature>
<gene>
    <name evidence="2" type="ORF">H8S23_07000</name>
</gene>
<feature type="transmembrane region" description="Helical" evidence="1">
    <location>
        <begin position="56"/>
        <end position="84"/>
    </location>
</feature>
<evidence type="ECO:0000256" key="1">
    <source>
        <dbReference type="SAM" id="Phobius"/>
    </source>
</evidence>
<feature type="transmembrane region" description="Helical" evidence="1">
    <location>
        <begin position="12"/>
        <end position="35"/>
    </location>
</feature>
<dbReference type="InterPro" id="IPR032479">
    <property type="entry name" value="DUF5058"/>
</dbReference>
<name>A0A923IEQ1_9FIRM</name>
<dbReference type="Proteomes" id="UP000659630">
    <property type="component" value="Unassembled WGS sequence"/>
</dbReference>
<feature type="transmembrane region" description="Helical" evidence="1">
    <location>
        <begin position="162"/>
        <end position="182"/>
    </location>
</feature>
<proteinExistence type="predicted"/>
<dbReference type="EMBL" id="JACONZ010000002">
    <property type="protein sequence ID" value="MBC5581252.1"/>
    <property type="molecule type" value="Genomic_DNA"/>
</dbReference>
<keyword evidence="3" id="KW-1185">Reference proteome</keyword>
<accession>A0A923IEQ1</accession>
<protein>
    <submittedName>
        <fullName evidence="2">DUF5058 family protein</fullName>
    </submittedName>
</protein>
<keyword evidence="1" id="KW-0812">Transmembrane</keyword>
<evidence type="ECO:0000313" key="2">
    <source>
        <dbReference type="EMBL" id="MBC5581252.1"/>
    </source>
</evidence>
<keyword evidence="1" id="KW-0472">Membrane</keyword>
<organism evidence="2 3">
    <name type="scientific">Anaerofilum hominis</name>
    <dbReference type="NCBI Taxonomy" id="2763016"/>
    <lineage>
        <taxon>Bacteria</taxon>
        <taxon>Bacillati</taxon>
        <taxon>Bacillota</taxon>
        <taxon>Clostridia</taxon>
        <taxon>Eubacteriales</taxon>
        <taxon>Oscillospiraceae</taxon>
        <taxon>Anaerofilum</taxon>
    </lineage>
</organism>
<dbReference type="Pfam" id="PF16481">
    <property type="entry name" value="DUF5058"/>
    <property type="match status" value="1"/>
</dbReference>
<feature type="transmembrane region" description="Helical" evidence="1">
    <location>
        <begin position="188"/>
        <end position="208"/>
    </location>
</feature>
<comment type="caution">
    <text evidence="2">The sequence shown here is derived from an EMBL/GenBank/DDBJ whole genome shotgun (WGS) entry which is preliminary data.</text>
</comment>
<evidence type="ECO:0000313" key="3">
    <source>
        <dbReference type="Proteomes" id="UP000659630"/>
    </source>
</evidence>
<reference evidence="2" key="1">
    <citation type="submission" date="2020-08" db="EMBL/GenBank/DDBJ databases">
        <title>Genome public.</title>
        <authorList>
            <person name="Liu C."/>
            <person name="Sun Q."/>
        </authorList>
    </citation>
    <scope>NUCLEOTIDE SEQUENCE</scope>
    <source>
        <strain evidence="2">BX8</strain>
    </source>
</reference>
<keyword evidence="1" id="KW-1133">Transmembrane helix</keyword>